<keyword evidence="1" id="KW-0812">Transmembrane</keyword>
<accession>A0A9K3J715</accession>
<evidence type="ECO:0000256" key="1">
    <source>
        <dbReference type="SAM" id="Phobius"/>
    </source>
</evidence>
<comment type="caution">
    <text evidence="2">The sequence shown here is derived from an EMBL/GenBank/DDBJ whole genome shotgun (WGS) entry which is preliminary data.</text>
</comment>
<organism evidence="2 3">
    <name type="scientific">Helianthus annuus</name>
    <name type="common">Common sunflower</name>
    <dbReference type="NCBI Taxonomy" id="4232"/>
    <lineage>
        <taxon>Eukaryota</taxon>
        <taxon>Viridiplantae</taxon>
        <taxon>Streptophyta</taxon>
        <taxon>Embryophyta</taxon>
        <taxon>Tracheophyta</taxon>
        <taxon>Spermatophyta</taxon>
        <taxon>Magnoliopsida</taxon>
        <taxon>eudicotyledons</taxon>
        <taxon>Gunneridae</taxon>
        <taxon>Pentapetalae</taxon>
        <taxon>asterids</taxon>
        <taxon>campanulids</taxon>
        <taxon>Asterales</taxon>
        <taxon>Asteraceae</taxon>
        <taxon>Asteroideae</taxon>
        <taxon>Heliantheae alliance</taxon>
        <taxon>Heliantheae</taxon>
        <taxon>Helianthus</taxon>
    </lineage>
</organism>
<feature type="transmembrane region" description="Helical" evidence="1">
    <location>
        <begin position="6"/>
        <end position="22"/>
    </location>
</feature>
<dbReference type="Gramene" id="mRNA:HanXRQr2_Chr04g0158281">
    <property type="protein sequence ID" value="mRNA:HanXRQr2_Chr04g0158281"/>
    <property type="gene ID" value="HanXRQr2_Chr04g0158281"/>
</dbReference>
<proteinExistence type="predicted"/>
<keyword evidence="1" id="KW-0472">Membrane</keyword>
<dbReference type="EMBL" id="MNCJ02000319">
    <property type="protein sequence ID" value="KAF5809536.1"/>
    <property type="molecule type" value="Genomic_DNA"/>
</dbReference>
<protein>
    <submittedName>
        <fullName evidence="2">Uncharacterized protein</fullName>
    </submittedName>
</protein>
<dbReference type="AlphaFoldDB" id="A0A9K3J715"/>
<reference evidence="2" key="2">
    <citation type="submission" date="2020-06" db="EMBL/GenBank/DDBJ databases">
        <title>Helianthus annuus Genome sequencing and assembly Release 2.</title>
        <authorList>
            <person name="Gouzy J."/>
            <person name="Langlade N."/>
            <person name="Munos S."/>
        </authorList>
    </citation>
    <scope>NUCLEOTIDE SEQUENCE</scope>
    <source>
        <tissue evidence="2">Leaves</tissue>
    </source>
</reference>
<keyword evidence="3" id="KW-1185">Reference proteome</keyword>
<feature type="transmembrane region" description="Helical" evidence="1">
    <location>
        <begin position="29"/>
        <end position="62"/>
    </location>
</feature>
<dbReference type="Proteomes" id="UP000215914">
    <property type="component" value="Unassembled WGS sequence"/>
</dbReference>
<gene>
    <name evidence="2" type="ORF">HanXRQr2_Chr04g0158281</name>
</gene>
<reference evidence="2" key="1">
    <citation type="journal article" date="2017" name="Nature">
        <title>The sunflower genome provides insights into oil metabolism, flowering and Asterid evolution.</title>
        <authorList>
            <person name="Badouin H."/>
            <person name="Gouzy J."/>
            <person name="Grassa C.J."/>
            <person name="Murat F."/>
            <person name="Staton S.E."/>
            <person name="Cottret L."/>
            <person name="Lelandais-Briere C."/>
            <person name="Owens G.L."/>
            <person name="Carrere S."/>
            <person name="Mayjonade B."/>
            <person name="Legrand L."/>
            <person name="Gill N."/>
            <person name="Kane N.C."/>
            <person name="Bowers J.E."/>
            <person name="Hubner S."/>
            <person name="Bellec A."/>
            <person name="Berard A."/>
            <person name="Berges H."/>
            <person name="Blanchet N."/>
            <person name="Boniface M.C."/>
            <person name="Brunel D."/>
            <person name="Catrice O."/>
            <person name="Chaidir N."/>
            <person name="Claudel C."/>
            <person name="Donnadieu C."/>
            <person name="Faraut T."/>
            <person name="Fievet G."/>
            <person name="Helmstetter N."/>
            <person name="King M."/>
            <person name="Knapp S.J."/>
            <person name="Lai Z."/>
            <person name="Le Paslier M.C."/>
            <person name="Lippi Y."/>
            <person name="Lorenzon L."/>
            <person name="Mandel J.R."/>
            <person name="Marage G."/>
            <person name="Marchand G."/>
            <person name="Marquand E."/>
            <person name="Bret-Mestries E."/>
            <person name="Morien E."/>
            <person name="Nambeesan S."/>
            <person name="Nguyen T."/>
            <person name="Pegot-Espagnet P."/>
            <person name="Pouilly N."/>
            <person name="Raftis F."/>
            <person name="Sallet E."/>
            <person name="Schiex T."/>
            <person name="Thomas J."/>
            <person name="Vandecasteele C."/>
            <person name="Vares D."/>
            <person name="Vear F."/>
            <person name="Vautrin S."/>
            <person name="Crespi M."/>
            <person name="Mangin B."/>
            <person name="Burke J.M."/>
            <person name="Salse J."/>
            <person name="Munos S."/>
            <person name="Vincourt P."/>
            <person name="Rieseberg L.H."/>
            <person name="Langlade N.B."/>
        </authorList>
    </citation>
    <scope>NUCLEOTIDE SEQUENCE</scope>
    <source>
        <tissue evidence="2">Leaves</tissue>
    </source>
</reference>
<name>A0A9K3J715_HELAN</name>
<keyword evidence="1" id="KW-1133">Transmembrane helix</keyword>
<evidence type="ECO:0000313" key="3">
    <source>
        <dbReference type="Proteomes" id="UP000215914"/>
    </source>
</evidence>
<sequence length="75" mass="8743">MWNVVWHVKVFFIKITFTLSVWKSKSGTLLLFGLGILSSIIVQYVGTTSWIFVSSIFSYYYFHQTLGKVYLGMTY</sequence>
<evidence type="ECO:0000313" key="2">
    <source>
        <dbReference type="EMBL" id="KAF5809536.1"/>
    </source>
</evidence>